<keyword evidence="2" id="KW-0808">Transferase</keyword>
<dbReference type="Pfam" id="PF02782">
    <property type="entry name" value="FGGY_C"/>
    <property type="match status" value="1"/>
</dbReference>
<comment type="similarity">
    <text evidence="1">Belongs to the FGGY kinase family.</text>
</comment>
<gene>
    <name evidence="6" type="ORF">FHE65_27220</name>
</gene>
<evidence type="ECO:0000313" key="6">
    <source>
        <dbReference type="EMBL" id="TNC35443.1"/>
    </source>
</evidence>
<dbReference type="Gene3D" id="3.30.420.40">
    <property type="match status" value="2"/>
</dbReference>
<evidence type="ECO:0000256" key="3">
    <source>
        <dbReference type="ARBA" id="ARBA00022777"/>
    </source>
</evidence>
<dbReference type="PIRSF" id="PIRSF000538">
    <property type="entry name" value="GlpK"/>
    <property type="match status" value="1"/>
</dbReference>
<dbReference type="GO" id="GO:0005975">
    <property type="term" value="P:carbohydrate metabolic process"/>
    <property type="evidence" value="ECO:0007669"/>
    <property type="project" value="InterPro"/>
</dbReference>
<dbReference type="PANTHER" id="PTHR43095">
    <property type="entry name" value="SUGAR KINASE"/>
    <property type="match status" value="1"/>
</dbReference>
<comment type="caution">
    <text evidence="6">The sequence shown here is derived from an EMBL/GenBank/DDBJ whole genome shotgun (WGS) entry which is preliminary data.</text>
</comment>
<dbReference type="AlphaFoldDB" id="A0A5C4MGI9"/>
<accession>A0A5C4MGI9</accession>
<evidence type="ECO:0000259" key="5">
    <source>
        <dbReference type="Pfam" id="PF02782"/>
    </source>
</evidence>
<dbReference type="CDD" id="cd07783">
    <property type="entry name" value="ASKHA_NBD_FGGY_SePSK_AtXK1-like"/>
    <property type="match status" value="1"/>
</dbReference>
<dbReference type="Proteomes" id="UP000306740">
    <property type="component" value="Unassembled WGS sequence"/>
</dbReference>
<evidence type="ECO:0000256" key="2">
    <source>
        <dbReference type="ARBA" id="ARBA00022679"/>
    </source>
</evidence>
<evidence type="ECO:0000256" key="1">
    <source>
        <dbReference type="ARBA" id="ARBA00009156"/>
    </source>
</evidence>
<organism evidence="6 7">
    <name type="scientific">Mumia zhuanghuii</name>
    <dbReference type="NCBI Taxonomy" id="2585211"/>
    <lineage>
        <taxon>Bacteria</taxon>
        <taxon>Bacillati</taxon>
        <taxon>Actinomycetota</taxon>
        <taxon>Actinomycetes</taxon>
        <taxon>Propionibacteriales</taxon>
        <taxon>Nocardioidaceae</taxon>
        <taxon>Mumia</taxon>
    </lineage>
</organism>
<sequence length="493" mass="50886">MRGPLWVGVDLGTQSVKAVAVDEAGTVHASVQAPISGTRDGVRHEQQVADWVAATRTVLRQLARDLGPAVGRIAGIALDGTSGTLAVLDASGRPTGPGVMYDDGRAAALADEVVTAGQELWTRLGYRMQPSWALPKIVWLVRQGLPRGARVVHQTDAVVSAMTGTRVATDWSNALKSGYDLLALEWPVDVLGRLGVDAEVLPEVVAPGTVLGVTSPSWADDTGIPTSTPVVAGTTDGCAAQLGAGALAIGDWHSVIGTTLVLKGASATPVHDAGGAVYSHRGPEPGTWLPGGASSIGAGGLSTLLTSAPSTYEAEARRLWESGDAFPLVYPLTGTGERFPFVRPDATGFAVLDGHVSPLSALTDIDEAAVFLGTMVGVACVERLCFDLLAQRGAQTDGRVSTSGGGSRSPLWNALRAAALGRPLSLLTSAEPATGMAVLARWGVDPRAGSLSAVARATNPVAAVVEPRDDDVRRMDVAYATMTEVFATKGWLT</sequence>
<feature type="domain" description="Carbohydrate kinase FGGY N-terminal" evidence="4">
    <location>
        <begin position="6"/>
        <end position="243"/>
    </location>
</feature>
<reference evidence="6 7" key="1">
    <citation type="submission" date="2019-05" db="EMBL/GenBank/DDBJ databases">
        <title>Mumia sp. nov., isolated from the intestinal contents of plateau pika (Ochotona curzoniae) in the Qinghai-Tibet plateau of China.</title>
        <authorList>
            <person name="Tian Z."/>
        </authorList>
    </citation>
    <scope>NUCLEOTIDE SEQUENCE [LARGE SCALE GENOMIC DNA]</scope>
    <source>
        <strain evidence="7">527</strain>
    </source>
</reference>
<protein>
    <submittedName>
        <fullName evidence="6">Carbohydrate kinase</fullName>
    </submittedName>
</protein>
<evidence type="ECO:0000313" key="7">
    <source>
        <dbReference type="Proteomes" id="UP000306740"/>
    </source>
</evidence>
<dbReference type="InterPro" id="IPR018484">
    <property type="entry name" value="FGGY_N"/>
</dbReference>
<dbReference type="RefSeq" id="WP_139106980.1">
    <property type="nucleotide sequence ID" value="NZ_VDFR01000147.1"/>
</dbReference>
<dbReference type="InterPro" id="IPR050406">
    <property type="entry name" value="FGGY_Carb_Kinase"/>
</dbReference>
<dbReference type="InterPro" id="IPR018485">
    <property type="entry name" value="FGGY_C"/>
</dbReference>
<keyword evidence="3 6" id="KW-0418">Kinase</keyword>
<proteinExistence type="inferred from homology"/>
<dbReference type="GO" id="GO:0016301">
    <property type="term" value="F:kinase activity"/>
    <property type="evidence" value="ECO:0007669"/>
    <property type="project" value="UniProtKB-KW"/>
</dbReference>
<dbReference type="SUPFAM" id="SSF53067">
    <property type="entry name" value="Actin-like ATPase domain"/>
    <property type="match status" value="2"/>
</dbReference>
<name>A0A5C4MGI9_9ACTN</name>
<dbReference type="EMBL" id="VDFR01000147">
    <property type="protein sequence ID" value="TNC35443.1"/>
    <property type="molecule type" value="Genomic_DNA"/>
</dbReference>
<evidence type="ECO:0000259" key="4">
    <source>
        <dbReference type="Pfam" id="PF00370"/>
    </source>
</evidence>
<dbReference type="OrthoDB" id="9805576at2"/>
<dbReference type="InterPro" id="IPR043129">
    <property type="entry name" value="ATPase_NBD"/>
</dbReference>
<dbReference type="Pfam" id="PF00370">
    <property type="entry name" value="FGGY_N"/>
    <property type="match status" value="1"/>
</dbReference>
<feature type="domain" description="Carbohydrate kinase FGGY C-terminal" evidence="5">
    <location>
        <begin position="255"/>
        <end position="442"/>
    </location>
</feature>
<dbReference type="InterPro" id="IPR000577">
    <property type="entry name" value="Carb_kinase_FGGY"/>
</dbReference>